<dbReference type="PROSITE" id="PS51935">
    <property type="entry name" value="NLPC_P60"/>
    <property type="match status" value="1"/>
</dbReference>
<feature type="domain" description="LysM" evidence="9">
    <location>
        <begin position="44"/>
        <end position="88"/>
    </location>
</feature>
<dbReference type="AlphaFoldDB" id="A0A6J6GYJ6"/>
<name>A0A6J6GYJ6_9ZZZZ</name>
<sequence>MRSTTSTFRLALASLTVALATTAGTVALPTATAAAAPARTSTAGQYVVQRNDTLFDIARAMQVSLSSLLSVNRLTADSVIHPGMVLLVPAGGVVPSTATPSTPARTTTTASSPSTAAAPAGSYVVQRNDSIFSIAQKHGLKMGPLMKANNLTVDSVLVPGRTLTIPAGGTLVVSPAPAAPGPATPSPAPAPAGAPAGSYMVVRGDSIFSIAQKHGVKMGPLMKANNLTMQSILVPGRSLTIPSGGTVPAPAPAAPTAPATPVPGELSPDAAARIETVVSYARAQLGKPWEFAKAGPDSFDCSGLTRMAYLQIGINLPHSSVLQANRGVAVDWFTQDIRAGDLIFMATSDAPGVIGHVGIAIDSTRWIHSPRAGDVVRQGFIPADSRLLAVRRYVNG</sequence>
<keyword evidence="3" id="KW-0732">Signal</keyword>
<reference evidence="11" key="1">
    <citation type="submission" date="2020-05" db="EMBL/GenBank/DDBJ databases">
        <authorList>
            <person name="Chiriac C."/>
            <person name="Salcher M."/>
            <person name="Ghai R."/>
            <person name="Kavagutti S V."/>
        </authorList>
    </citation>
    <scope>NUCLEOTIDE SEQUENCE</scope>
</reference>
<dbReference type="PROSITE" id="PS51782">
    <property type="entry name" value="LYSM"/>
    <property type="match status" value="3"/>
</dbReference>
<dbReference type="EMBL" id="CAEZSR010000378">
    <property type="protein sequence ID" value="CAB4604154.1"/>
    <property type="molecule type" value="Genomic_DNA"/>
</dbReference>
<evidence type="ECO:0000256" key="5">
    <source>
        <dbReference type="ARBA" id="ARBA00022801"/>
    </source>
</evidence>
<gene>
    <name evidence="11" type="ORF">UFOPK1493_04539</name>
</gene>
<feature type="region of interest" description="Disordered" evidence="8">
    <location>
        <begin position="244"/>
        <end position="267"/>
    </location>
</feature>
<evidence type="ECO:0000256" key="3">
    <source>
        <dbReference type="ARBA" id="ARBA00022729"/>
    </source>
</evidence>
<dbReference type="SUPFAM" id="SSF54106">
    <property type="entry name" value="LysM domain"/>
    <property type="match status" value="3"/>
</dbReference>
<evidence type="ECO:0000256" key="8">
    <source>
        <dbReference type="SAM" id="MobiDB-lite"/>
    </source>
</evidence>
<keyword evidence="7" id="KW-0961">Cell wall biogenesis/degradation</keyword>
<evidence type="ECO:0000313" key="11">
    <source>
        <dbReference type="EMBL" id="CAB4604154.1"/>
    </source>
</evidence>
<keyword evidence="4" id="KW-0677">Repeat</keyword>
<keyword evidence="5" id="KW-0378">Hydrolase</keyword>
<dbReference type="Pfam" id="PF00877">
    <property type="entry name" value="NLPC_P60"/>
    <property type="match status" value="1"/>
</dbReference>
<keyword evidence="6" id="KW-0788">Thiol protease</keyword>
<dbReference type="PANTHER" id="PTHR33734:SF22">
    <property type="entry name" value="MEMBRANE-BOUND LYTIC MUREIN TRANSGLYCOSYLASE D"/>
    <property type="match status" value="1"/>
</dbReference>
<evidence type="ECO:0000256" key="1">
    <source>
        <dbReference type="ARBA" id="ARBA00007074"/>
    </source>
</evidence>
<dbReference type="InterPro" id="IPR018392">
    <property type="entry name" value="LysM"/>
</dbReference>
<evidence type="ECO:0000259" key="9">
    <source>
        <dbReference type="PROSITE" id="PS51782"/>
    </source>
</evidence>
<dbReference type="InterPro" id="IPR038765">
    <property type="entry name" value="Papain-like_cys_pep_sf"/>
</dbReference>
<dbReference type="SMART" id="SM00257">
    <property type="entry name" value="LysM"/>
    <property type="match status" value="3"/>
</dbReference>
<evidence type="ECO:0000256" key="2">
    <source>
        <dbReference type="ARBA" id="ARBA00022670"/>
    </source>
</evidence>
<dbReference type="GO" id="GO:0008932">
    <property type="term" value="F:lytic endotransglycosylase activity"/>
    <property type="evidence" value="ECO:0007669"/>
    <property type="project" value="TreeGrafter"/>
</dbReference>
<dbReference type="Pfam" id="PF01476">
    <property type="entry name" value="LysM"/>
    <property type="match status" value="3"/>
</dbReference>
<dbReference type="GO" id="GO:0006508">
    <property type="term" value="P:proteolysis"/>
    <property type="evidence" value="ECO:0007669"/>
    <property type="project" value="UniProtKB-KW"/>
</dbReference>
<evidence type="ECO:0000259" key="10">
    <source>
        <dbReference type="PROSITE" id="PS51935"/>
    </source>
</evidence>
<feature type="domain" description="LysM" evidence="9">
    <location>
        <begin position="197"/>
        <end position="241"/>
    </location>
</feature>
<proteinExistence type="inferred from homology"/>
<feature type="domain" description="NlpC/P60" evidence="10">
    <location>
        <begin position="271"/>
        <end position="396"/>
    </location>
</feature>
<comment type="similarity">
    <text evidence="1">Belongs to the peptidase C40 family.</text>
</comment>
<dbReference type="Gene3D" id="3.90.1720.10">
    <property type="entry name" value="endopeptidase domain like (from Nostoc punctiforme)"/>
    <property type="match status" value="1"/>
</dbReference>
<feature type="compositionally biased region" description="Low complexity" evidence="8">
    <location>
        <begin position="97"/>
        <end position="120"/>
    </location>
</feature>
<feature type="compositionally biased region" description="Pro residues" evidence="8">
    <location>
        <begin position="249"/>
        <end position="261"/>
    </location>
</feature>
<feature type="domain" description="LysM" evidence="9">
    <location>
        <begin position="121"/>
        <end position="165"/>
    </location>
</feature>
<dbReference type="GO" id="GO:0008234">
    <property type="term" value="F:cysteine-type peptidase activity"/>
    <property type="evidence" value="ECO:0007669"/>
    <property type="project" value="UniProtKB-KW"/>
</dbReference>
<accession>A0A6J6GYJ6</accession>
<dbReference type="SUPFAM" id="SSF54001">
    <property type="entry name" value="Cysteine proteinases"/>
    <property type="match status" value="1"/>
</dbReference>
<dbReference type="Gene3D" id="3.10.350.10">
    <property type="entry name" value="LysM domain"/>
    <property type="match status" value="3"/>
</dbReference>
<protein>
    <submittedName>
        <fullName evidence="11">Unannotated protein</fullName>
    </submittedName>
</protein>
<dbReference type="GO" id="GO:0071555">
    <property type="term" value="P:cell wall organization"/>
    <property type="evidence" value="ECO:0007669"/>
    <property type="project" value="UniProtKB-KW"/>
</dbReference>
<evidence type="ECO:0000256" key="4">
    <source>
        <dbReference type="ARBA" id="ARBA00022737"/>
    </source>
</evidence>
<evidence type="ECO:0000256" key="7">
    <source>
        <dbReference type="ARBA" id="ARBA00023316"/>
    </source>
</evidence>
<dbReference type="CDD" id="cd00118">
    <property type="entry name" value="LysM"/>
    <property type="match status" value="3"/>
</dbReference>
<feature type="region of interest" description="Disordered" evidence="8">
    <location>
        <begin position="97"/>
        <end position="121"/>
    </location>
</feature>
<evidence type="ECO:0000256" key="6">
    <source>
        <dbReference type="ARBA" id="ARBA00022807"/>
    </source>
</evidence>
<dbReference type="PANTHER" id="PTHR33734">
    <property type="entry name" value="LYSM DOMAIN-CONTAINING GPI-ANCHORED PROTEIN 2"/>
    <property type="match status" value="1"/>
</dbReference>
<organism evidence="11">
    <name type="scientific">freshwater metagenome</name>
    <dbReference type="NCBI Taxonomy" id="449393"/>
    <lineage>
        <taxon>unclassified sequences</taxon>
        <taxon>metagenomes</taxon>
        <taxon>ecological metagenomes</taxon>
    </lineage>
</organism>
<keyword evidence="2" id="KW-0645">Protease</keyword>
<dbReference type="InterPro" id="IPR000064">
    <property type="entry name" value="NLP_P60_dom"/>
</dbReference>
<dbReference type="InterPro" id="IPR036779">
    <property type="entry name" value="LysM_dom_sf"/>
</dbReference>